<keyword evidence="1" id="KW-0547">Nucleotide-binding</keyword>
<organism evidence="1 2">
    <name type="scientific">Alicyclobacillus acidoterrestris (strain ATCC 49025 / DSM 3922 / CIP 106132 / NCIMB 13137 / GD3B)</name>
    <dbReference type="NCBI Taxonomy" id="1356854"/>
    <lineage>
        <taxon>Bacteria</taxon>
        <taxon>Bacillati</taxon>
        <taxon>Bacillota</taxon>
        <taxon>Bacilli</taxon>
        <taxon>Bacillales</taxon>
        <taxon>Alicyclobacillaceae</taxon>
        <taxon>Alicyclobacillus</taxon>
    </lineage>
</organism>
<proteinExistence type="predicted"/>
<protein>
    <submittedName>
        <fullName evidence="1">ATP-binding protein</fullName>
    </submittedName>
</protein>
<dbReference type="GO" id="GO:0005524">
    <property type="term" value="F:ATP binding"/>
    <property type="evidence" value="ECO:0007669"/>
    <property type="project" value="UniProtKB-KW"/>
</dbReference>
<dbReference type="AlphaFoldDB" id="T0D791"/>
<keyword evidence="1" id="KW-0067">ATP-binding</keyword>
<dbReference type="SUPFAM" id="SSF52540">
    <property type="entry name" value="P-loop containing nucleoside triphosphate hydrolases"/>
    <property type="match status" value="1"/>
</dbReference>
<dbReference type="STRING" id="1356854.N007_06470"/>
<dbReference type="RefSeq" id="WP_021296332.1">
    <property type="nucleotide sequence ID" value="NZ_AURB01000127.1"/>
</dbReference>
<dbReference type="InterPro" id="IPR008571">
    <property type="entry name" value="HerA-like"/>
</dbReference>
<dbReference type="Gene3D" id="3.40.50.300">
    <property type="entry name" value="P-loop containing nucleotide triphosphate hydrolases"/>
    <property type="match status" value="1"/>
</dbReference>
<reference evidence="2" key="1">
    <citation type="journal article" date="2022" name="G3 (Bethesda)">
        <title>Unveiling the complete genome sequence of Alicyclobacillus acidoterrestris DSM 3922T, a taint-producing strain.</title>
        <authorList>
            <person name="Leonardo I.C."/>
            <person name="Barreto Crespo M.T."/>
            <person name="Gaspar F.B."/>
        </authorList>
    </citation>
    <scope>NUCLEOTIDE SEQUENCE [LARGE SCALE GENOMIC DNA]</scope>
    <source>
        <strain evidence="2">DSM 3922</strain>
    </source>
</reference>
<dbReference type="eggNOG" id="COG0433">
    <property type="taxonomic scope" value="Bacteria"/>
</dbReference>
<accession>A0A9E6ZGP8</accession>
<accession>T0D791</accession>
<gene>
    <name evidence="1" type="ORF">K1I37_00415</name>
</gene>
<dbReference type="PANTHER" id="PTHR42957">
    <property type="entry name" value="HELICASE MJ1565-RELATED"/>
    <property type="match status" value="1"/>
</dbReference>
<dbReference type="Proteomes" id="UP000829401">
    <property type="component" value="Chromosome"/>
</dbReference>
<dbReference type="EMBL" id="CP080467">
    <property type="protein sequence ID" value="UNO49067.1"/>
    <property type="molecule type" value="Genomic_DNA"/>
</dbReference>
<evidence type="ECO:0000313" key="1">
    <source>
        <dbReference type="EMBL" id="UNO49067.1"/>
    </source>
</evidence>
<dbReference type="InterPro" id="IPR027417">
    <property type="entry name" value="P-loop_NTPase"/>
</dbReference>
<sequence length="164" mass="18703">MPTVLVLEEAHVFIKRSKDRVDDDSIDPADVCRQIFERIAREGRKFGLGLVLSSQRPSELSPTVLSQCNTFLLHRLVNDRDQELVSKLIPDNLGGLLNELPSLPTGEAILMGWAAPIPVQVTMNRLTDDQRPQSDDPKFWDVWIGEEEREVDWETLIVEWIEEG</sequence>
<dbReference type="PANTHER" id="PTHR42957:SF1">
    <property type="entry name" value="HELICASE MJ1565-RELATED"/>
    <property type="match status" value="1"/>
</dbReference>
<evidence type="ECO:0000313" key="2">
    <source>
        <dbReference type="Proteomes" id="UP000829401"/>
    </source>
</evidence>
<dbReference type="KEGG" id="aaco:K1I37_00415"/>
<name>T0D791_ALIAG</name>
<keyword evidence="2" id="KW-1185">Reference proteome</keyword>